<dbReference type="GeneID" id="20326838"/>
<reference evidence="1 2" key="1">
    <citation type="submission" date="2013-11" db="EMBL/GenBank/DDBJ databases">
        <title>Opisthorchis viverrini - life in the bile duct.</title>
        <authorList>
            <person name="Young N.D."/>
            <person name="Nagarajan N."/>
            <person name="Lin S.J."/>
            <person name="Korhonen P.K."/>
            <person name="Jex A.R."/>
            <person name="Hall R.S."/>
            <person name="Safavi-Hemami H."/>
            <person name="Kaewkong W."/>
            <person name="Bertrand D."/>
            <person name="Gao S."/>
            <person name="Seet Q."/>
            <person name="Wongkham S."/>
            <person name="Teh B.T."/>
            <person name="Wongkham C."/>
            <person name="Intapan P.M."/>
            <person name="Maleewong W."/>
            <person name="Yang X."/>
            <person name="Hu M."/>
            <person name="Wang Z."/>
            <person name="Hofmann A."/>
            <person name="Sternberg P.W."/>
            <person name="Tan P."/>
            <person name="Wang J."/>
            <person name="Gasser R.B."/>
        </authorList>
    </citation>
    <scope>NUCLEOTIDE SEQUENCE [LARGE SCALE GENOMIC DNA]</scope>
</reference>
<organism evidence="1 2">
    <name type="scientific">Opisthorchis viverrini</name>
    <name type="common">Southeast Asian liver fluke</name>
    <dbReference type="NCBI Taxonomy" id="6198"/>
    <lineage>
        <taxon>Eukaryota</taxon>
        <taxon>Metazoa</taxon>
        <taxon>Spiralia</taxon>
        <taxon>Lophotrochozoa</taxon>
        <taxon>Platyhelminthes</taxon>
        <taxon>Trematoda</taxon>
        <taxon>Digenea</taxon>
        <taxon>Opisthorchiida</taxon>
        <taxon>Opisthorchiata</taxon>
        <taxon>Opisthorchiidae</taxon>
        <taxon>Opisthorchis</taxon>
    </lineage>
</organism>
<name>A0A075AJE6_OPIVI</name>
<dbReference type="Proteomes" id="UP000054324">
    <property type="component" value="Unassembled WGS sequence"/>
</dbReference>
<dbReference type="RefSeq" id="XP_009163116.1">
    <property type="nucleotide sequence ID" value="XM_009164852.1"/>
</dbReference>
<dbReference type="EMBL" id="KL596627">
    <property type="protein sequence ID" value="KER33249.1"/>
    <property type="molecule type" value="Genomic_DNA"/>
</dbReference>
<evidence type="ECO:0000313" key="2">
    <source>
        <dbReference type="Proteomes" id="UP000054324"/>
    </source>
</evidence>
<dbReference type="KEGG" id="ovi:T265_12670"/>
<dbReference type="AlphaFoldDB" id="A0A075AJE6"/>
<proteinExistence type="predicted"/>
<gene>
    <name evidence="1" type="ORF">T265_12670</name>
</gene>
<dbReference type="CTD" id="20326838"/>
<accession>A0A075AJE6</accession>
<keyword evidence="2" id="KW-1185">Reference proteome</keyword>
<dbReference type="OrthoDB" id="6272054at2759"/>
<protein>
    <submittedName>
        <fullName evidence="1">Uncharacterized protein</fullName>
    </submittedName>
</protein>
<sequence length="101" mass="11410">MVGCRRIFSNLMSSTLHIYMCRDILNIRLRHEAAWCGTFSCLRTSQTRDSAGFQLAKYPTREPAQFLPPAYHCVPHNRSESVNLVGASLLVLTKPMTAAPW</sequence>
<evidence type="ECO:0000313" key="1">
    <source>
        <dbReference type="EMBL" id="KER33249.1"/>
    </source>
</evidence>